<gene>
    <name evidence="1" type="ORF">LCGC14_1799050</name>
</gene>
<name>A0A0F9J4Y0_9ZZZZ</name>
<sequence>MASADEILKAQANAIADLYKHVIANEEVIRNLYQYIKDLERRQHNAETSAASAELALVVDRLWVRERLQIPVGTDKAG</sequence>
<comment type="caution">
    <text evidence="1">The sequence shown here is derived from an EMBL/GenBank/DDBJ whole genome shotgun (WGS) entry which is preliminary data.</text>
</comment>
<organism evidence="1">
    <name type="scientific">marine sediment metagenome</name>
    <dbReference type="NCBI Taxonomy" id="412755"/>
    <lineage>
        <taxon>unclassified sequences</taxon>
        <taxon>metagenomes</taxon>
        <taxon>ecological metagenomes</taxon>
    </lineage>
</organism>
<evidence type="ECO:0000313" key="1">
    <source>
        <dbReference type="EMBL" id="KKM00976.1"/>
    </source>
</evidence>
<dbReference type="AlphaFoldDB" id="A0A0F9J4Y0"/>
<reference evidence="1" key="1">
    <citation type="journal article" date="2015" name="Nature">
        <title>Complex archaea that bridge the gap between prokaryotes and eukaryotes.</title>
        <authorList>
            <person name="Spang A."/>
            <person name="Saw J.H."/>
            <person name="Jorgensen S.L."/>
            <person name="Zaremba-Niedzwiedzka K."/>
            <person name="Martijn J."/>
            <person name="Lind A.E."/>
            <person name="van Eijk R."/>
            <person name="Schleper C."/>
            <person name="Guy L."/>
            <person name="Ettema T.J."/>
        </authorList>
    </citation>
    <scope>NUCLEOTIDE SEQUENCE</scope>
</reference>
<protein>
    <submittedName>
        <fullName evidence="1">Uncharacterized protein</fullName>
    </submittedName>
</protein>
<proteinExistence type="predicted"/>
<dbReference type="EMBL" id="LAZR01017304">
    <property type="protein sequence ID" value="KKM00976.1"/>
    <property type="molecule type" value="Genomic_DNA"/>
</dbReference>
<accession>A0A0F9J4Y0</accession>